<sequence length="139" mass="15610">MIMVPIGTSQELGEKVHELMNRRNTIADRSTRSTGFYVIAVKAVGRKEKSPGYREGKKRGGERFLRDGRITRDISTDTIMTINEEVEGKTKGQFRNDGGKCRRRPFSDQVTGTLACFASSLRISTDSYTIYSHLGSLTR</sequence>
<dbReference type="Proteomes" id="UP001432146">
    <property type="component" value="Unassembled WGS sequence"/>
</dbReference>
<accession>A0AAW1AH45</accession>
<protein>
    <submittedName>
        <fullName evidence="1">Uncharacterized protein</fullName>
    </submittedName>
</protein>
<dbReference type="AlphaFoldDB" id="A0AAW1AH45"/>
<organism evidence="1 2">
    <name type="scientific">Tetragonisca angustula</name>
    <dbReference type="NCBI Taxonomy" id="166442"/>
    <lineage>
        <taxon>Eukaryota</taxon>
        <taxon>Metazoa</taxon>
        <taxon>Ecdysozoa</taxon>
        <taxon>Arthropoda</taxon>
        <taxon>Hexapoda</taxon>
        <taxon>Insecta</taxon>
        <taxon>Pterygota</taxon>
        <taxon>Neoptera</taxon>
        <taxon>Endopterygota</taxon>
        <taxon>Hymenoptera</taxon>
        <taxon>Apocrita</taxon>
        <taxon>Aculeata</taxon>
        <taxon>Apoidea</taxon>
        <taxon>Anthophila</taxon>
        <taxon>Apidae</taxon>
        <taxon>Tetragonisca</taxon>
    </lineage>
</organism>
<reference evidence="1 2" key="1">
    <citation type="submission" date="2024-05" db="EMBL/GenBank/DDBJ databases">
        <title>The nuclear and mitochondrial genome assemblies of Tetragonisca angustula (Apidae: Meliponini), a tiny yet remarkable pollinator in the Neotropics.</title>
        <authorList>
            <person name="Ferrari R."/>
            <person name="Ricardo P.C."/>
            <person name="Dias F.C."/>
            <person name="Araujo N.S."/>
            <person name="Soares D.O."/>
            <person name="Zhou Q.-S."/>
            <person name="Zhu C.-D."/>
            <person name="Coutinho L."/>
            <person name="Airas M.C."/>
            <person name="Batista T.M."/>
        </authorList>
    </citation>
    <scope>NUCLEOTIDE SEQUENCE [LARGE SCALE GENOMIC DNA]</scope>
    <source>
        <strain evidence="1">ASF017062</strain>
        <tissue evidence="1">Abdomen</tissue>
    </source>
</reference>
<name>A0AAW1AH45_9HYME</name>
<gene>
    <name evidence="1" type="ORF">QLX08_001613</name>
</gene>
<keyword evidence="2" id="KW-1185">Reference proteome</keyword>
<evidence type="ECO:0000313" key="2">
    <source>
        <dbReference type="Proteomes" id="UP001432146"/>
    </source>
</evidence>
<comment type="caution">
    <text evidence="1">The sequence shown here is derived from an EMBL/GenBank/DDBJ whole genome shotgun (WGS) entry which is preliminary data.</text>
</comment>
<proteinExistence type="predicted"/>
<evidence type="ECO:0000313" key="1">
    <source>
        <dbReference type="EMBL" id="KAK9308453.1"/>
    </source>
</evidence>
<dbReference type="EMBL" id="JAWNGG020000021">
    <property type="protein sequence ID" value="KAK9308453.1"/>
    <property type="molecule type" value="Genomic_DNA"/>
</dbReference>